<proteinExistence type="predicted"/>
<comment type="caution">
    <text evidence="1">The sequence shown here is derived from an EMBL/GenBank/DDBJ whole genome shotgun (WGS) entry which is preliminary data.</text>
</comment>
<dbReference type="EMBL" id="JAGZEE010000013">
    <property type="protein sequence ID" value="MBS5411087.1"/>
    <property type="molecule type" value="Genomic_DNA"/>
</dbReference>
<dbReference type="InterPro" id="IPR032318">
    <property type="entry name" value="DUF4848"/>
</dbReference>
<sequence length="346" mass="39140">MKKLFFLMCVTMLGACNNEEEVQISKVEQPSSIKAVLIPVQQTGNLVTRGVGDGEYALSFDSEGRFQEFKEKLSSISDNEKLELVNQFGVRNLHNLAAEADDELESIGTKANSEGEFRQSYEEYKKKYEGILIPNNIDANDLSLYVPDEDNVETFIGNQNGMYVIDGEIKRINIRKDLAESVAKATQSLLSDRANAKSIDVNTSTYRPMKNKEIYFNAYMRGGRLWVKMSAKKKMWYGWKNDPHRSYYFDSFLSPNFSYLAQGQYGQEVIAPRLPRYIFNNNVKNGFNIILGKITGGNALTGKFHTWTDLTSEHDANGKDQTEVINGHVVPKCLIGKAHIININLK</sequence>
<dbReference type="PROSITE" id="PS51257">
    <property type="entry name" value="PROKAR_LIPOPROTEIN"/>
    <property type="match status" value="1"/>
</dbReference>
<dbReference type="AlphaFoldDB" id="A0A943HRM8"/>
<dbReference type="CDD" id="cd14446">
    <property type="entry name" value="bt3222_like"/>
    <property type="match status" value="1"/>
</dbReference>
<accession>A0A943HRM8</accession>
<evidence type="ECO:0000313" key="2">
    <source>
        <dbReference type="Proteomes" id="UP000782901"/>
    </source>
</evidence>
<dbReference type="RefSeq" id="WP_009860257.1">
    <property type="nucleotide sequence ID" value="NZ_JADMRY010000001.1"/>
</dbReference>
<dbReference type="GeneID" id="82153507"/>
<dbReference type="Proteomes" id="UP000782901">
    <property type="component" value="Unassembled WGS sequence"/>
</dbReference>
<name>A0A943HRM8_BACT4</name>
<reference evidence="1" key="1">
    <citation type="submission" date="2021-02" db="EMBL/GenBank/DDBJ databases">
        <title>Infant gut strain persistence is associated with maternal origin, phylogeny, and functional potential including surface adhesion and iron acquisition.</title>
        <authorList>
            <person name="Lou Y.C."/>
        </authorList>
    </citation>
    <scope>NUCLEOTIDE SEQUENCE</scope>
    <source>
        <strain evidence="1">L3_082_243G1_dasL3_082_243G1_maxbin2.maxbin.015s ta_sub</strain>
    </source>
</reference>
<gene>
    <name evidence="1" type="ORF">KHY35_10305</name>
</gene>
<organism evidence="1 2">
    <name type="scientific">Bacteroides thetaiotaomicron</name>
    <dbReference type="NCBI Taxonomy" id="818"/>
    <lineage>
        <taxon>Bacteria</taxon>
        <taxon>Pseudomonadati</taxon>
        <taxon>Bacteroidota</taxon>
        <taxon>Bacteroidia</taxon>
        <taxon>Bacteroidales</taxon>
        <taxon>Bacteroidaceae</taxon>
        <taxon>Bacteroides</taxon>
    </lineage>
</organism>
<dbReference type="Pfam" id="PF16140">
    <property type="entry name" value="DUF4848"/>
    <property type="match status" value="1"/>
</dbReference>
<protein>
    <submittedName>
        <fullName evidence="1">DUF4848 domain-containing protein</fullName>
    </submittedName>
</protein>
<evidence type="ECO:0000313" key="1">
    <source>
        <dbReference type="EMBL" id="MBS5411087.1"/>
    </source>
</evidence>